<organism evidence="2 3">
    <name type="scientific">Pseudoduganella violacea</name>
    <dbReference type="NCBI Taxonomy" id="1715466"/>
    <lineage>
        <taxon>Bacteria</taxon>
        <taxon>Pseudomonadati</taxon>
        <taxon>Pseudomonadota</taxon>
        <taxon>Betaproteobacteria</taxon>
        <taxon>Burkholderiales</taxon>
        <taxon>Oxalobacteraceae</taxon>
        <taxon>Telluria group</taxon>
        <taxon>Pseudoduganella</taxon>
    </lineage>
</organism>
<keyword evidence="3" id="KW-1185">Reference proteome</keyword>
<dbReference type="Pfam" id="PF06445">
    <property type="entry name" value="GyrI-like"/>
    <property type="match status" value="1"/>
</dbReference>
<evidence type="ECO:0000259" key="1">
    <source>
        <dbReference type="Pfam" id="PF06445"/>
    </source>
</evidence>
<accession>A0A7W5FW70</accession>
<dbReference type="AlphaFoldDB" id="A0A7W5FW70"/>
<dbReference type="InterPro" id="IPR029442">
    <property type="entry name" value="GyrI-like"/>
</dbReference>
<protein>
    <recommendedName>
        <fullName evidence="1">GyrI-like small molecule binding domain-containing protein</fullName>
    </recommendedName>
</protein>
<comment type="caution">
    <text evidence="2">The sequence shown here is derived from an EMBL/GenBank/DDBJ whole genome shotgun (WGS) entry which is preliminary data.</text>
</comment>
<dbReference type="Proteomes" id="UP000541535">
    <property type="component" value="Unassembled WGS sequence"/>
</dbReference>
<dbReference type="EMBL" id="JACHXD010000019">
    <property type="protein sequence ID" value="MBB3121730.1"/>
    <property type="molecule type" value="Genomic_DNA"/>
</dbReference>
<evidence type="ECO:0000313" key="2">
    <source>
        <dbReference type="EMBL" id="MBB3121730.1"/>
    </source>
</evidence>
<dbReference type="RefSeq" id="WP_183443418.1">
    <property type="nucleotide sequence ID" value="NZ_JACHXD010000019.1"/>
</dbReference>
<feature type="domain" description="GyrI-like small molecule binding" evidence="1">
    <location>
        <begin position="28"/>
        <end position="197"/>
    </location>
</feature>
<name>A0A7W5FW70_9BURK</name>
<dbReference type="InterPro" id="IPR011256">
    <property type="entry name" value="Reg_factor_effector_dom_sf"/>
</dbReference>
<evidence type="ECO:0000313" key="3">
    <source>
        <dbReference type="Proteomes" id="UP000541535"/>
    </source>
</evidence>
<dbReference type="SUPFAM" id="SSF55136">
    <property type="entry name" value="Probable bacterial effector-binding domain"/>
    <property type="match status" value="1"/>
</dbReference>
<gene>
    <name evidence="2" type="ORF">FHS03_004822</name>
</gene>
<dbReference type="Gene3D" id="3.20.80.10">
    <property type="entry name" value="Regulatory factor, effector binding domain"/>
    <property type="match status" value="1"/>
</dbReference>
<reference evidence="2 3" key="1">
    <citation type="submission" date="2020-08" db="EMBL/GenBank/DDBJ databases">
        <title>Genomic Encyclopedia of Type Strains, Phase III (KMG-III): the genomes of soil and plant-associated and newly described type strains.</title>
        <authorList>
            <person name="Whitman W."/>
        </authorList>
    </citation>
    <scope>NUCLEOTIDE SEQUENCE [LARGE SCALE GENOMIC DNA]</scope>
    <source>
        <strain evidence="2 3">CECT 8897</strain>
    </source>
</reference>
<proteinExistence type="predicted"/>
<sequence length="209" mass="23106">MADTAMIDLTENRAMLGALYAPPTGHFSVVDVPTLPFAVLDGEGPPEQPSVAAVVKTLYTAIYPIRREARKRMGKSFVEPPVELLYWADDMRDFAAGHREKWHWRAQITLPVWADRQRLAASVSDMRGELGEAAAPRWEAIAEGTCVQILHVGPTADLPALLAQLYGAYLPQEGLAPAGPYHEIYLNDWRRVAPAQRKIILRQPVGQSG</sequence>